<name>A0A430K138_9FLAO</name>
<dbReference type="SUPFAM" id="SSF50939">
    <property type="entry name" value="Sialidases"/>
    <property type="match status" value="1"/>
</dbReference>
<proteinExistence type="predicted"/>
<evidence type="ECO:0000313" key="2">
    <source>
        <dbReference type="Proteomes" id="UP000267585"/>
    </source>
</evidence>
<evidence type="ECO:0008006" key="3">
    <source>
        <dbReference type="Google" id="ProtNLM"/>
    </source>
</evidence>
<dbReference type="EMBL" id="RQPJ01000014">
    <property type="protein sequence ID" value="RTE52768.1"/>
    <property type="molecule type" value="Genomic_DNA"/>
</dbReference>
<dbReference type="Pfam" id="PF15892">
    <property type="entry name" value="BNR_4"/>
    <property type="match status" value="1"/>
</dbReference>
<comment type="caution">
    <text evidence="1">The sequence shown here is derived from an EMBL/GenBank/DDBJ whole genome shotgun (WGS) entry which is preliminary data.</text>
</comment>
<dbReference type="AlphaFoldDB" id="A0A430K138"/>
<evidence type="ECO:0000313" key="1">
    <source>
        <dbReference type="EMBL" id="RTE52768.1"/>
    </source>
</evidence>
<sequence>MRKNHYHPSPETHPLKFTCPLKLVPNSIFLLVLGLWFGHSFGQTLNNTKIDGYKGIWFELNQKYEYGDKYSGALGTYTAKHLPLAIYAPEVEKTFFVYGGTTAVDKRHLLCMIGEYDHRKGMVSKPTVVYDKNGVDDPHDNPSLMIDDQGYIWVFISGRGSRRPGFKYKSKLPYSIEQFEEITKEEMTYPQPRNTNFGFFHFFTKYTGVRQLYFETSKDGINWSQDQLMAAIAEKKGEKSGHYQTSGVFNGKVMGTFFNRHPNGNVDKRTDLYYLQSADFGRNWTNVKGTAVKLPLLEVAHPARAVDYAALDKNVYLKDMGFDAQRNPVCLYIRSNGHEPGPKSAPYEWCITKWNGHEWQTQQITSSDHNYDMGSLYIEKDHWKVVGPTEKGAQAWGVGGELAIWESTDKGETWNKLSTLTHNSPSSHSYVRRPLNYSPPFSFFWADGHSHEFGKSQLYFGDFDGALYQLPYTMTDDYERPIRVKK</sequence>
<reference evidence="1 2" key="1">
    <citation type="submission" date="2018-11" db="EMBL/GenBank/DDBJ databases">
        <title>Arenibacter aquaticus sp.nov., a marine bacterium isolated from surface seawater in the South China Sea.</title>
        <authorList>
            <person name="Guo J."/>
            <person name="Sun J."/>
        </authorList>
    </citation>
    <scope>NUCLEOTIDE SEQUENCE [LARGE SCALE GENOMIC DNA]</scope>
    <source>
        <strain evidence="1 2">GUO666</strain>
    </source>
</reference>
<organism evidence="1 2">
    <name type="scientific">Arenibacter aquaticus</name>
    <dbReference type="NCBI Taxonomy" id="2489054"/>
    <lineage>
        <taxon>Bacteria</taxon>
        <taxon>Pseudomonadati</taxon>
        <taxon>Bacteroidota</taxon>
        <taxon>Flavobacteriia</taxon>
        <taxon>Flavobacteriales</taxon>
        <taxon>Flavobacteriaceae</taxon>
        <taxon>Arenibacter</taxon>
    </lineage>
</organism>
<dbReference type="Proteomes" id="UP000267585">
    <property type="component" value="Unassembled WGS sequence"/>
</dbReference>
<dbReference type="OrthoDB" id="183671at2"/>
<keyword evidence="2" id="KW-1185">Reference proteome</keyword>
<dbReference type="RefSeq" id="WP_126163001.1">
    <property type="nucleotide sequence ID" value="NZ_RQPJ01000014.1"/>
</dbReference>
<dbReference type="Gene3D" id="2.120.10.10">
    <property type="match status" value="1"/>
</dbReference>
<protein>
    <recommendedName>
        <fullName evidence="3">Exo-alpha-sialidase</fullName>
    </recommendedName>
</protein>
<dbReference type="InterPro" id="IPR036278">
    <property type="entry name" value="Sialidase_sf"/>
</dbReference>
<gene>
    <name evidence="1" type="ORF">EHW67_13930</name>
</gene>
<accession>A0A430K138</accession>